<dbReference type="EMBL" id="VDDC01000020">
    <property type="protein sequence ID" value="TNH38959.1"/>
    <property type="molecule type" value="Genomic_DNA"/>
</dbReference>
<name>A0A5C4R4X9_9RHOB</name>
<evidence type="ECO:0008006" key="5">
    <source>
        <dbReference type="Google" id="ProtNLM"/>
    </source>
</evidence>
<evidence type="ECO:0000256" key="1">
    <source>
        <dbReference type="SAM" id="MobiDB-lite"/>
    </source>
</evidence>
<comment type="caution">
    <text evidence="3">The sequence shown here is derived from an EMBL/GenBank/DDBJ whole genome shotgun (WGS) entry which is preliminary data.</text>
</comment>
<evidence type="ECO:0000313" key="4">
    <source>
        <dbReference type="Proteomes" id="UP000304880"/>
    </source>
</evidence>
<gene>
    <name evidence="3" type="ORF">FHD67_11840</name>
</gene>
<feature type="compositionally biased region" description="Low complexity" evidence="1">
    <location>
        <begin position="167"/>
        <end position="186"/>
    </location>
</feature>
<feature type="region of interest" description="Disordered" evidence="1">
    <location>
        <begin position="35"/>
        <end position="55"/>
    </location>
</feature>
<evidence type="ECO:0000256" key="2">
    <source>
        <dbReference type="SAM" id="SignalP"/>
    </source>
</evidence>
<keyword evidence="4" id="KW-1185">Reference proteome</keyword>
<dbReference type="Proteomes" id="UP000304880">
    <property type="component" value="Unassembled WGS sequence"/>
</dbReference>
<reference evidence="3 4" key="1">
    <citation type="submission" date="2019-06" db="EMBL/GenBank/DDBJ databases">
        <authorList>
            <person name="Li J."/>
        </authorList>
    </citation>
    <scope>NUCLEOTIDE SEQUENCE [LARGE SCALE GENOMIC DNA]</scope>
    <source>
        <strain evidence="3 4">CGMCC 1.8012</strain>
    </source>
</reference>
<keyword evidence="2" id="KW-0732">Signal</keyword>
<accession>A0A5C4R4X9</accession>
<protein>
    <recommendedName>
        <fullName evidence="5">Lipoprotein</fullName>
    </recommendedName>
</protein>
<proteinExistence type="predicted"/>
<sequence>MFPRLAILALMTLPLAACDTQVMTDLRRGVGLDDAAAQPEEPTGPRPPAVSPLEQPIETGTVGRVVPTAEPVTYRTTAFVAGGNEPAWNVQVSGDTAVYRTPDNQAGRQIPVNRLVFSQGVEYIGVLGGRPFVLNLRAAKCKDSMVDETYPLTARLTVNGQTQPGCAQPAAPAAPATAEAAPAAAG</sequence>
<organism evidence="3 4">
    <name type="scientific">Paracoccus haeundaensis</name>
    <dbReference type="NCBI Taxonomy" id="225362"/>
    <lineage>
        <taxon>Bacteria</taxon>
        <taxon>Pseudomonadati</taxon>
        <taxon>Pseudomonadota</taxon>
        <taxon>Alphaproteobacteria</taxon>
        <taxon>Rhodobacterales</taxon>
        <taxon>Paracoccaceae</taxon>
        <taxon>Paracoccus</taxon>
    </lineage>
</organism>
<feature type="chain" id="PRO_5023097242" description="Lipoprotein" evidence="2">
    <location>
        <begin position="18"/>
        <end position="186"/>
    </location>
</feature>
<dbReference type="RefSeq" id="WP_052715297.1">
    <property type="nucleotide sequence ID" value="NZ_VDDC01000020.1"/>
</dbReference>
<evidence type="ECO:0000313" key="3">
    <source>
        <dbReference type="EMBL" id="TNH38959.1"/>
    </source>
</evidence>
<feature type="signal peptide" evidence="2">
    <location>
        <begin position="1"/>
        <end position="17"/>
    </location>
</feature>
<dbReference type="AlphaFoldDB" id="A0A5C4R4X9"/>
<feature type="region of interest" description="Disordered" evidence="1">
    <location>
        <begin position="163"/>
        <end position="186"/>
    </location>
</feature>